<accession>A0A1B9H2W8</accession>
<dbReference type="EMBL" id="KV700122">
    <property type="protein sequence ID" value="OCF37609.1"/>
    <property type="molecule type" value="Genomic_DNA"/>
</dbReference>
<gene>
    <name evidence="2" type="ORF">I316_00736</name>
</gene>
<evidence type="ECO:0000256" key="1">
    <source>
        <dbReference type="SAM" id="MobiDB-lite"/>
    </source>
</evidence>
<evidence type="ECO:0000313" key="3">
    <source>
        <dbReference type="Proteomes" id="UP000092666"/>
    </source>
</evidence>
<keyword evidence="3" id="KW-1185">Reference proteome</keyword>
<reference evidence="2 3" key="1">
    <citation type="submission" date="2013-07" db="EMBL/GenBank/DDBJ databases">
        <title>The Genome Sequence of Cryptococcus heveanensis BCC8398.</title>
        <authorList>
            <consortium name="The Broad Institute Genome Sequencing Platform"/>
            <person name="Cuomo C."/>
            <person name="Litvintseva A."/>
            <person name="Chen Y."/>
            <person name="Heitman J."/>
            <person name="Sun S."/>
            <person name="Springer D."/>
            <person name="Dromer F."/>
            <person name="Young S.K."/>
            <person name="Zeng Q."/>
            <person name="Gargeya S."/>
            <person name="Fitzgerald M."/>
            <person name="Abouelleil A."/>
            <person name="Alvarado L."/>
            <person name="Berlin A.M."/>
            <person name="Chapman S.B."/>
            <person name="Dewar J."/>
            <person name="Goldberg J."/>
            <person name="Griggs A."/>
            <person name="Gujja S."/>
            <person name="Hansen M."/>
            <person name="Howarth C."/>
            <person name="Imamovic A."/>
            <person name="Larimer J."/>
            <person name="McCowan C."/>
            <person name="Murphy C."/>
            <person name="Pearson M."/>
            <person name="Priest M."/>
            <person name="Roberts A."/>
            <person name="Saif S."/>
            <person name="Shea T."/>
            <person name="Sykes S."/>
            <person name="Wortman J."/>
            <person name="Nusbaum C."/>
            <person name="Birren B."/>
        </authorList>
    </citation>
    <scope>NUCLEOTIDE SEQUENCE [LARGE SCALE GENOMIC DNA]</scope>
    <source>
        <strain evidence="2 3">BCC8398</strain>
    </source>
</reference>
<reference evidence="3" key="2">
    <citation type="submission" date="2013-12" db="EMBL/GenBank/DDBJ databases">
        <title>Evolution of pathogenesis and genome organization in the Tremellales.</title>
        <authorList>
            <person name="Cuomo C."/>
            <person name="Litvintseva A."/>
            <person name="Heitman J."/>
            <person name="Chen Y."/>
            <person name="Sun S."/>
            <person name="Springer D."/>
            <person name="Dromer F."/>
            <person name="Young S."/>
            <person name="Zeng Q."/>
            <person name="Chapman S."/>
            <person name="Gujja S."/>
            <person name="Saif S."/>
            <person name="Birren B."/>
        </authorList>
    </citation>
    <scope>NUCLEOTIDE SEQUENCE [LARGE SCALE GENOMIC DNA]</scope>
    <source>
        <strain evidence="3">BCC8398</strain>
    </source>
</reference>
<feature type="compositionally biased region" description="Basic and acidic residues" evidence="1">
    <location>
        <begin position="369"/>
        <end position="388"/>
    </location>
</feature>
<feature type="compositionally biased region" description="Basic and acidic residues" evidence="1">
    <location>
        <begin position="448"/>
        <end position="461"/>
    </location>
</feature>
<name>A0A1B9H2W8_9TREE</name>
<feature type="region of interest" description="Disordered" evidence="1">
    <location>
        <begin position="428"/>
        <end position="461"/>
    </location>
</feature>
<feature type="compositionally biased region" description="Polar residues" evidence="1">
    <location>
        <begin position="433"/>
        <end position="446"/>
    </location>
</feature>
<sequence>MLSTSVTRLAVSKAGLSPSANAFKVVAPSVLSTRLVVRGHHTGPNPPSEKAEPKTNSSSPEADTKRSSTEARPAIVHNPGRVLDKADIMIESNGVTMDLTTFLDKFEPVEAGSTIRLDEKLFAPDQWPYALLSKDEAFEQTRQILEHWERLSLECGPVHAVLFEHVVELVRRNALFLKIKGFLHPNTKLILKSGASVELLYDSFRGVLQPIEDVIGTDKKAHFQIETLGCEGGMFAVTARVSGIIEGVLLYRPGYTIDGFPAVYVPIVKGVGQHFMKQLRIECAKRFPPGPVDFELSPQAIESIALALSVISGSGPKDGSLRLSPRDLKIIIPAKKAHTTVTNDRKQNGSKGTKGFTAKLEVLPVENPTDSKAKAGQAIKEDTKDKPEAPVYSKTKGNQAAEDACLADIARLTAYEGASKIIMPLAKKYGQPKVSQRKNGSSQTGQAKKGESKDGKSESKD</sequence>
<protein>
    <submittedName>
        <fullName evidence="2">Uncharacterized protein</fullName>
    </submittedName>
</protein>
<proteinExistence type="predicted"/>
<feature type="region of interest" description="Disordered" evidence="1">
    <location>
        <begin position="38"/>
        <end position="74"/>
    </location>
</feature>
<dbReference type="Proteomes" id="UP000092666">
    <property type="component" value="Unassembled WGS sequence"/>
</dbReference>
<organism evidence="2 3">
    <name type="scientific">Kwoniella heveanensis BCC8398</name>
    <dbReference type="NCBI Taxonomy" id="1296120"/>
    <lineage>
        <taxon>Eukaryota</taxon>
        <taxon>Fungi</taxon>
        <taxon>Dikarya</taxon>
        <taxon>Basidiomycota</taxon>
        <taxon>Agaricomycotina</taxon>
        <taxon>Tremellomycetes</taxon>
        <taxon>Tremellales</taxon>
        <taxon>Cryptococcaceae</taxon>
        <taxon>Kwoniella</taxon>
    </lineage>
</organism>
<evidence type="ECO:0000313" key="2">
    <source>
        <dbReference type="EMBL" id="OCF37609.1"/>
    </source>
</evidence>
<dbReference type="AlphaFoldDB" id="A0A1B9H2W8"/>
<feature type="region of interest" description="Disordered" evidence="1">
    <location>
        <begin position="366"/>
        <end position="397"/>
    </location>
</feature>